<comment type="caution">
    <text evidence="1">The sequence shown here is derived from an EMBL/GenBank/DDBJ whole genome shotgun (WGS) entry which is preliminary data.</text>
</comment>
<evidence type="ECO:0000313" key="2">
    <source>
        <dbReference type="Proteomes" id="UP001152888"/>
    </source>
</evidence>
<accession>A0A9P0KGB1</accession>
<dbReference type="AlphaFoldDB" id="A0A9P0KGB1"/>
<keyword evidence="2" id="KW-1185">Reference proteome</keyword>
<evidence type="ECO:0000313" key="1">
    <source>
        <dbReference type="EMBL" id="CAH1974859.1"/>
    </source>
</evidence>
<organism evidence="1 2">
    <name type="scientific">Acanthoscelides obtectus</name>
    <name type="common">Bean weevil</name>
    <name type="synonym">Bruchus obtectus</name>
    <dbReference type="NCBI Taxonomy" id="200917"/>
    <lineage>
        <taxon>Eukaryota</taxon>
        <taxon>Metazoa</taxon>
        <taxon>Ecdysozoa</taxon>
        <taxon>Arthropoda</taxon>
        <taxon>Hexapoda</taxon>
        <taxon>Insecta</taxon>
        <taxon>Pterygota</taxon>
        <taxon>Neoptera</taxon>
        <taxon>Endopterygota</taxon>
        <taxon>Coleoptera</taxon>
        <taxon>Polyphaga</taxon>
        <taxon>Cucujiformia</taxon>
        <taxon>Chrysomeloidea</taxon>
        <taxon>Chrysomelidae</taxon>
        <taxon>Bruchinae</taxon>
        <taxon>Bruchini</taxon>
        <taxon>Acanthoscelides</taxon>
    </lineage>
</organism>
<reference evidence="1" key="1">
    <citation type="submission" date="2022-03" db="EMBL/GenBank/DDBJ databases">
        <authorList>
            <person name="Sayadi A."/>
        </authorList>
    </citation>
    <scope>NUCLEOTIDE SEQUENCE</scope>
</reference>
<dbReference type="Proteomes" id="UP001152888">
    <property type="component" value="Unassembled WGS sequence"/>
</dbReference>
<gene>
    <name evidence="1" type="ORF">ACAOBT_LOCUS11320</name>
</gene>
<sequence length="71" mass="8070">MMYSSPISVFPHVSVSKSFSTFSSSRASHLIQASVKSFPFPVLEYDNINCSFLIHILHILGDMCRLKNMKF</sequence>
<dbReference type="EMBL" id="CAKOFQ010006830">
    <property type="protein sequence ID" value="CAH1974859.1"/>
    <property type="molecule type" value="Genomic_DNA"/>
</dbReference>
<proteinExistence type="predicted"/>
<protein>
    <submittedName>
        <fullName evidence="1">Uncharacterized protein</fullName>
    </submittedName>
</protein>
<name>A0A9P0KGB1_ACAOB</name>